<keyword evidence="3" id="KW-1185">Reference proteome</keyword>
<feature type="transmembrane region" description="Helical" evidence="1">
    <location>
        <begin position="58"/>
        <end position="79"/>
    </location>
</feature>
<protein>
    <submittedName>
        <fullName evidence="2">DUF2079 domain-containing protein</fullName>
    </submittedName>
</protein>
<evidence type="ECO:0000313" key="2">
    <source>
        <dbReference type="EMBL" id="MFC6354917.1"/>
    </source>
</evidence>
<dbReference type="RefSeq" id="WP_386727008.1">
    <property type="nucleotide sequence ID" value="NZ_JBHSTP010000001.1"/>
</dbReference>
<feature type="transmembrane region" description="Helical" evidence="1">
    <location>
        <begin position="21"/>
        <end position="52"/>
    </location>
</feature>
<keyword evidence="1" id="KW-0812">Transmembrane</keyword>
<organism evidence="2 3">
    <name type="scientific">Luethyella okanaganae</name>
    <dbReference type="NCBI Taxonomy" id="69372"/>
    <lineage>
        <taxon>Bacteria</taxon>
        <taxon>Bacillati</taxon>
        <taxon>Actinomycetota</taxon>
        <taxon>Actinomycetes</taxon>
        <taxon>Micrococcales</taxon>
        <taxon>Microbacteriaceae</taxon>
        <taxon>Luethyella</taxon>
    </lineage>
</organism>
<feature type="transmembrane region" description="Helical" evidence="1">
    <location>
        <begin position="280"/>
        <end position="299"/>
    </location>
</feature>
<keyword evidence="1" id="KW-0472">Membrane</keyword>
<feature type="transmembrane region" description="Helical" evidence="1">
    <location>
        <begin position="146"/>
        <end position="169"/>
    </location>
</feature>
<keyword evidence="1" id="KW-1133">Transmembrane helix</keyword>
<proteinExistence type="predicted"/>
<comment type="caution">
    <text evidence="2">The sequence shown here is derived from an EMBL/GenBank/DDBJ whole genome shotgun (WGS) entry which is preliminary data.</text>
</comment>
<dbReference type="Proteomes" id="UP001596306">
    <property type="component" value="Unassembled WGS sequence"/>
</dbReference>
<feature type="transmembrane region" description="Helical" evidence="1">
    <location>
        <begin position="202"/>
        <end position="222"/>
    </location>
</feature>
<feature type="transmembrane region" description="Helical" evidence="1">
    <location>
        <begin position="242"/>
        <end position="260"/>
    </location>
</feature>
<feature type="transmembrane region" description="Helical" evidence="1">
    <location>
        <begin position="116"/>
        <end position="139"/>
    </location>
</feature>
<evidence type="ECO:0000313" key="3">
    <source>
        <dbReference type="Proteomes" id="UP001596306"/>
    </source>
</evidence>
<name>A0ABW1VCF2_9MICO</name>
<sequence length="325" mass="35039">MPSRRAGRDLFNLLGDHFHPLLAFLAPVYALAPHAFTLLVVQALCFAVAAGILTRTAIRSLGTIAGGVLLGAAFGLSWGLQYAAEAQFHEIALAVPLLTGSLCALLERRWGVASVWAGLLVFVKEDLGLTVVVIGLLIAYRSRRPLGLWLAAWGLAWFAIATLVVLPLVNPNGSWAYAGNANPVSLLADLSGLFSPSKGHTLLLLMVITGGLLVRSPVAFVLLPTLAWRFLSTNHGYWGPTWHYGAVLMPIAFIALLDVVERGPISHWAWLRRHSRHGVAVSITAAIMLLPSLPLWTILTPTVWEQSSRAHAAEPSSTTSRLRPV</sequence>
<dbReference type="EMBL" id="JBHSTP010000001">
    <property type="protein sequence ID" value="MFC6354917.1"/>
    <property type="molecule type" value="Genomic_DNA"/>
</dbReference>
<evidence type="ECO:0000256" key="1">
    <source>
        <dbReference type="SAM" id="Phobius"/>
    </source>
</evidence>
<gene>
    <name evidence="2" type="ORF">ACFQB0_02150</name>
</gene>
<dbReference type="Pfam" id="PF09852">
    <property type="entry name" value="DUF2079"/>
    <property type="match status" value="1"/>
</dbReference>
<accession>A0ABW1VCF2</accession>
<dbReference type="InterPro" id="IPR018650">
    <property type="entry name" value="STSV1_Orf64"/>
</dbReference>
<reference evidence="3" key="1">
    <citation type="journal article" date="2019" name="Int. J. Syst. Evol. Microbiol.">
        <title>The Global Catalogue of Microorganisms (GCM) 10K type strain sequencing project: providing services to taxonomists for standard genome sequencing and annotation.</title>
        <authorList>
            <consortium name="The Broad Institute Genomics Platform"/>
            <consortium name="The Broad Institute Genome Sequencing Center for Infectious Disease"/>
            <person name="Wu L."/>
            <person name="Ma J."/>
        </authorList>
    </citation>
    <scope>NUCLEOTIDE SEQUENCE [LARGE SCALE GENOMIC DNA]</scope>
    <source>
        <strain evidence="3">CCUG 43304</strain>
    </source>
</reference>